<dbReference type="OrthoDB" id="4366798at2759"/>
<proteinExistence type="predicted"/>
<protein>
    <submittedName>
        <fullName evidence="2">Uncharacterized protein</fullName>
    </submittedName>
</protein>
<organism evidence="2 3">
    <name type="scientific">Claviceps arundinis</name>
    <dbReference type="NCBI Taxonomy" id="1623583"/>
    <lineage>
        <taxon>Eukaryota</taxon>
        <taxon>Fungi</taxon>
        <taxon>Dikarya</taxon>
        <taxon>Ascomycota</taxon>
        <taxon>Pezizomycotina</taxon>
        <taxon>Sordariomycetes</taxon>
        <taxon>Hypocreomycetidae</taxon>
        <taxon>Hypocreales</taxon>
        <taxon>Clavicipitaceae</taxon>
        <taxon>Claviceps</taxon>
    </lineage>
</organism>
<feature type="compositionally biased region" description="Basic residues" evidence="1">
    <location>
        <begin position="408"/>
        <end position="418"/>
    </location>
</feature>
<evidence type="ECO:0000256" key="1">
    <source>
        <dbReference type="SAM" id="MobiDB-lite"/>
    </source>
</evidence>
<gene>
    <name evidence="2" type="ORF">E4U56_007331</name>
</gene>
<feature type="region of interest" description="Disordered" evidence="1">
    <location>
        <begin position="200"/>
        <end position="237"/>
    </location>
</feature>
<dbReference type="AlphaFoldDB" id="A0A9P7N1K1"/>
<accession>A0A9P7N1K1</accession>
<dbReference type="Proteomes" id="UP000784919">
    <property type="component" value="Unassembled WGS sequence"/>
</dbReference>
<feature type="compositionally biased region" description="Basic and acidic residues" evidence="1">
    <location>
        <begin position="391"/>
        <end position="407"/>
    </location>
</feature>
<evidence type="ECO:0000313" key="2">
    <source>
        <dbReference type="EMBL" id="KAG5977581.1"/>
    </source>
</evidence>
<sequence>MEDPAQAWPAWKFGMKRDDLFTTLHDQYNTFSYTLQDPDAFHHDVYEISHDADTVDEFHRLMADRRQLRLRELRESLETLAVEIIANPKLMATEQWDAAVQLFRTKSYDSIVRYFASYIPHDYFDRHDTNDAHETHSIKTSATSNSSIPEADTFSTTVSCVDQGPLLFAGDDCYPHDLNTACEPDSSMVEGGHSLRLCEPLSPSHSEAATSDTFASSPPSDADSTDFSTNPSSRSMSFCDCESGPLVRDLIRQSCAETGCDALNYDACDTPETSVCDIVQSHSPLDKNCEYKHTQHDVRASFDFGDDDFPTTQYPDEDFNCVDYIPDSHFQDTPDSRFFMSRPEVQTASYSESLHFISKKILSLRRNSSSPKSFVDSRHRRASSPLQDVGRSPEEASSKIQKHGHDFTKKRRKTMRKD</sequence>
<dbReference type="EMBL" id="SRPS01000007">
    <property type="protein sequence ID" value="KAG5977581.1"/>
    <property type="molecule type" value="Genomic_DNA"/>
</dbReference>
<name>A0A9P7N1K1_9HYPO</name>
<evidence type="ECO:0000313" key="3">
    <source>
        <dbReference type="Proteomes" id="UP000784919"/>
    </source>
</evidence>
<feature type="region of interest" description="Disordered" evidence="1">
    <location>
        <begin position="368"/>
        <end position="418"/>
    </location>
</feature>
<reference evidence="2" key="1">
    <citation type="journal article" date="2020" name="bioRxiv">
        <title>Whole genome comparisons of ergot fungi reveals the divergence and evolution of species within the genus Claviceps are the result of varying mechanisms driving genome evolution and host range expansion.</title>
        <authorList>
            <person name="Wyka S.A."/>
            <person name="Mondo S.J."/>
            <person name="Liu M."/>
            <person name="Dettman J."/>
            <person name="Nalam V."/>
            <person name="Broders K.D."/>
        </authorList>
    </citation>
    <scope>NUCLEOTIDE SEQUENCE</scope>
    <source>
        <strain evidence="2">CCC 1102</strain>
    </source>
</reference>
<comment type="caution">
    <text evidence="2">The sequence shown here is derived from an EMBL/GenBank/DDBJ whole genome shotgun (WGS) entry which is preliminary data.</text>
</comment>
<feature type="compositionally biased region" description="Low complexity" evidence="1">
    <location>
        <begin position="208"/>
        <end position="229"/>
    </location>
</feature>